<feature type="transmembrane region" description="Helical" evidence="8">
    <location>
        <begin position="267"/>
        <end position="288"/>
    </location>
</feature>
<dbReference type="STRING" id="5288.A0A5C5FP45"/>
<reference evidence="10 11" key="1">
    <citation type="submission" date="2019-03" db="EMBL/GenBank/DDBJ databases">
        <title>Rhodosporidium diobovatum UCD-FST 08-225 genome sequencing, assembly, and annotation.</title>
        <authorList>
            <person name="Fakankun I.U."/>
            <person name="Fristensky B."/>
            <person name="Levin D.B."/>
        </authorList>
    </citation>
    <scope>NUCLEOTIDE SEQUENCE [LARGE SCALE GENOMIC DNA]</scope>
    <source>
        <strain evidence="10 11">UCD-FST 08-225</strain>
    </source>
</reference>
<evidence type="ECO:0000256" key="8">
    <source>
        <dbReference type="SAM" id="Phobius"/>
    </source>
</evidence>
<dbReference type="Gene3D" id="1.20.1540.10">
    <property type="entry name" value="Rhomboid-like"/>
    <property type="match status" value="1"/>
</dbReference>
<dbReference type="InterPro" id="IPR022764">
    <property type="entry name" value="Peptidase_S54_rhomboid_dom"/>
</dbReference>
<dbReference type="GO" id="GO:0006465">
    <property type="term" value="P:signal peptide processing"/>
    <property type="evidence" value="ECO:0007669"/>
    <property type="project" value="TreeGrafter"/>
</dbReference>
<dbReference type="OrthoDB" id="10260614at2759"/>
<dbReference type="Proteomes" id="UP000311382">
    <property type="component" value="Unassembled WGS sequence"/>
</dbReference>
<dbReference type="PANTHER" id="PTHR43731:SF14">
    <property type="entry name" value="PRESENILIN-ASSOCIATED RHOMBOID-LIKE PROTEIN, MITOCHONDRIAL"/>
    <property type="match status" value="1"/>
</dbReference>
<keyword evidence="6 8" id="KW-0472">Membrane</keyword>
<dbReference type="InterPro" id="IPR035952">
    <property type="entry name" value="Rhomboid-like_sf"/>
</dbReference>
<keyword evidence="3 8" id="KW-0812">Transmembrane</keyword>
<keyword evidence="4" id="KW-0378">Hydrolase</keyword>
<protein>
    <recommendedName>
        <fullName evidence="9">Peptidase S54 rhomboid domain-containing protein</fullName>
    </recommendedName>
</protein>
<keyword evidence="11" id="KW-1185">Reference proteome</keyword>
<evidence type="ECO:0000256" key="2">
    <source>
        <dbReference type="ARBA" id="ARBA00009045"/>
    </source>
</evidence>
<evidence type="ECO:0000313" key="10">
    <source>
        <dbReference type="EMBL" id="TNY18092.1"/>
    </source>
</evidence>
<dbReference type="AlphaFoldDB" id="A0A5C5FP45"/>
<evidence type="ECO:0000256" key="7">
    <source>
        <dbReference type="SAM" id="MobiDB-lite"/>
    </source>
</evidence>
<sequence length="377" mass="40592">MLRASAPLRSPLRRRPARFANSVPPSPPPPPPFSRRVGPQVAFTAGGVSLALGTAVYLTNRDTLARSPSSALHGDPSSNSSGVFTSWRRRLTTGLSPTLSRQRADEAYAQAAHWVRSVGQGSTRLAVIAAENWLEAGEARRTALGLVASFAGVWVAWRFNARGSVARWWAHDALSGRSVTLLTSTFSHRTLPHLLFNSLALYSFTTATFRYLDTSDVLPRSTSKYEYLALFVSAGLVSGLASHVWFSRVIAGRLLQRFGAKATREAIVPSLGASGAVYALVTLTALSFPQTSIALIFLPFFPLPIGLATAGLLCVDLVGLVRGWRAFDHAAHLAGAASGAVYWAVGHDAFEWVRKALWPSQARLEAQKRAGRAYGAQ</sequence>
<comment type="subcellular location">
    <subcellularLocation>
        <location evidence="1">Membrane</location>
        <topology evidence="1">Multi-pass membrane protein</topology>
    </subcellularLocation>
</comment>
<evidence type="ECO:0000256" key="6">
    <source>
        <dbReference type="ARBA" id="ARBA00023136"/>
    </source>
</evidence>
<name>A0A5C5FP45_9BASI</name>
<gene>
    <name evidence="10" type="ORF">DMC30DRAFT_74892</name>
</gene>
<dbReference type="EMBL" id="SOZI01000157">
    <property type="protein sequence ID" value="TNY18092.1"/>
    <property type="molecule type" value="Genomic_DNA"/>
</dbReference>
<evidence type="ECO:0000256" key="5">
    <source>
        <dbReference type="ARBA" id="ARBA00022989"/>
    </source>
</evidence>
<evidence type="ECO:0000256" key="4">
    <source>
        <dbReference type="ARBA" id="ARBA00022801"/>
    </source>
</evidence>
<dbReference type="InterPro" id="IPR050925">
    <property type="entry name" value="Rhomboid_protease_S54"/>
</dbReference>
<evidence type="ECO:0000256" key="3">
    <source>
        <dbReference type="ARBA" id="ARBA00022692"/>
    </source>
</evidence>
<feature type="region of interest" description="Disordered" evidence="7">
    <location>
        <begin position="1"/>
        <end position="38"/>
    </location>
</feature>
<proteinExistence type="inferred from homology"/>
<evidence type="ECO:0000313" key="11">
    <source>
        <dbReference type="Proteomes" id="UP000311382"/>
    </source>
</evidence>
<organism evidence="10 11">
    <name type="scientific">Rhodotorula diobovata</name>
    <dbReference type="NCBI Taxonomy" id="5288"/>
    <lineage>
        <taxon>Eukaryota</taxon>
        <taxon>Fungi</taxon>
        <taxon>Dikarya</taxon>
        <taxon>Basidiomycota</taxon>
        <taxon>Pucciniomycotina</taxon>
        <taxon>Microbotryomycetes</taxon>
        <taxon>Sporidiobolales</taxon>
        <taxon>Sporidiobolaceae</taxon>
        <taxon>Rhodotorula</taxon>
    </lineage>
</organism>
<accession>A0A5C5FP45</accession>
<comment type="caution">
    <text evidence="10">The sequence shown here is derived from an EMBL/GenBank/DDBJ whole genome shotgun (WGS) entry which is preliminary data.</text>
</comment>
<feature type="transmembrane region" description="Helical" evidence="8">
    <location>
        <begin position="194"/>
        <end position="212"/>
    </location>
</feature>
<dbReference type="PANTHER" id="PTHR43731">
    <property type="entry name" value="RHOMBOID PROTEASE"/>
    <property type="match status" value="1"/>
</dbReference>
<dbReference type="Pfam" id="PF01694">
    <property type="entry name" value="Rhomboid"/>
    <property type="match status" value="1"/>
</dbReference>
<feature type="compositionally biased region" description="Low complexity" evidence="7">
    <location>
        <begin position="1"/>
        <end position="10"/>
    </location>
</feature>
<feature type="compositionally biased region" description="Pro residues" evidence="7">
    <location>
        <begin position="24"/>
        <end position="33"/>
    </location>
</feature>
<evidence type="ECO:0000256" key="1">
    <source>
        <dbReference type="ARBA" id="ARBA00004141"/>
    </source>
</evidence>
<feature type="domain" description="Peptidase S54 rhomboid" evidence="9">
    <location>
        <begin position="179"/>
        <end position="345"/>
    </location>
</feature>
<dbReference type="SUPFAM" id="SSF144091">
    <property type="entry name" value="Rhomboid-like"/>
    <property type="match status" value="1"/>
</dbReference>
<dbReference type="GO" id="GO:0016020">
    <property type="term" value="C:membrane"/>
    <property type="evidence" value="ECO:0007669"/>
    <property type="project" value="UniProtKB-SubCell"/>
</dbReference>
<comment type="similarity">
    <text evidence="2">Belongs to the peptidase S54 family.</text>
</comment>
<feature type="transmembrane region" description="Helical" evidence="8">
    <location>
        <begin position="227"/>
        <end position="246"/>
    </location>
</feature>
<feature type="transmembrane region" description="Helical" evidence="8">
    <location>
        <begin position="37"/>
        <end position="58"/>
    </location>
</feature>
<evidence type="ECO:0000259" key="9">
    <source>
        <dbReference type="Pfam" id="PF01694"/>
    </source>
</evidence>
<feature type="transmembrane region" description="Helical" evidence="8">
    <location>
        <begin position="294"/>
        <end position="315"/>
    </location>
</feature>
<keyword evidence="5 8" id="KW-1133">Transmembrane helix</keyword>
<dbReference type="GO" id="GO:0004252">
    <property type="term" value="F:serine-type endopeptidase activity"/>
    <property type="evidence" value="ECO:0007669"/>
    <property type="project" value="InterPro"/>
</dbReference>